<dbReference type="SUPFAM" id="SSF50494">
    <property type="entry name" value="Trypsin-like serine proteases"/>
    <property type="match status" value="1"/>
</dbReference>
<dbReference type="Proteomes" id="UP001177935">
    <property type="component" value="Unassembled WGS sequence"/>
</dbReference>
<sequence>MSIETVQIASLRSLYIEMFYNDVRLSKGTAFVVENGDFLYLITNRHNVTGIANDGSGKIISDSGGVPNKIKIYCVKEQTKQSHGGLFKEFNLGDIGEWVTKVQNLYLGGNEPGLDEIKWIEHPIHGENADFVAIKIEDTSGAIFHSYDLHPKPCDKFQIPEKVYVVGFPFGKSVAGKFALWSGGTIASEPDFNFEELPCMLIDCRSRQGQSGSPVIRHLPHQDPSPYSNGFRVIDDNSDLLGIYSGRINANSDLGRVWKRHAIKELIDSIGT</sequence>
<proteinExistence type="predicted"/>
<dbReference type="EMBL" id="JAUYVL010000005">
    <property type="protein sequence ID" value="MDP2501393.1"/>
    <property type="molecule type" value="Genomic_DNA"/>
</dbReference>
<organism evidence="1 2">
    <name type="scientific">Vibrio splendidus</name>
    <dbReference type="NCBI Taxonomy" id="29497"/>
    <lineage>
        <taxon>Bacteria</taxon>
        <taxon>Pseudomonadati</taxon>
        <taxon>Pseudomonadota</taxon>
        <taxon>Gammaproteobacteria</taxon>
        <taxon>Vibrionales</taxon>
        <taxon>Vibrionaceae</taxon>
        <taxon>Vibrio</taxon>
    </lineage>
</organism>
<dbReference type="InterPro" id="IPR043504">
    <property type="entry name" value="Peptidase_S1_PA_chymotrypsin"/>
</dbReference>
<comment type="caution">
    <text evidence="1">The sequence shown here is derived from an EMBL/GenBank/DDBJ whole genome shotgun (WGS) entry which is preliminary data.</text>
</comment>
<gene>
    <name evidence="1" type="ORF">Q8W42_11810</name>
</gene>
<protein>
    <submittedName>
        <fullName evidence="1">Trypsin-like peptidase domain-containing protein</fullName>
    </submittedName>
</protein>
<evidence type="ECO:0000313" key="2">
    <source>
        <dbReference type="Proteomes" id="UP001177935"/>
    </source>
</evidence>
<evidence type="ECO:0000313" key="1">
    <source>
        <dbReference type="EMBL" id="MDP2501393.1"/>
    </source>
</evidence>
<name>A0AB35MYA6_VIBSP</name>
<reference evidence="1" key="1">
    <citation type="submission" date="2023-07" db="EMBL/GenBank/DDBJ databases">
        <title>Genome content predicts the carbon catabolic preferences of heterotrophic bacteria.</title>
        <authorList>
            <person name="Gralka M."/>
        </authorList>
    </citation>
    <scope>NUCLEOTIDE SEQUENCE</scope>
    <source>
        <strain evidence="1">6E02</strain>
    </source>
</reference>
<accession>A0AB35MYA6</accession>
<dbReference type="Gene3D" id="2.40.10.10">
    <property type="entry name" value="Trypsin-like serine proteases"/>
    <property type="match status" value="1"/>
</dbReference>
<dbReference type="InterPro" id="IPR009003">
    <property type="entry name" value="Peptidase_S1_PA"/>
</dbReference>
<dbReference type="AlphaFoldDB" id="A0AB35MYA6"/>
<dbReference type="RefSeq" id="WP_102495794.1">
    <property type="nucleotide sequence ID" value="NZ_CAWNUI010000003.1"/>
</dbReference>
<dbReference type="Pfam" id="PF13365">
    <property type="entry name" value="Trypsin_2"/>
    <property type="match status" value="1"/>
</dbReference>